<dbReference type="InterPro" id="IPR050624">
    <property type="entry name" value="HTH-type_Tx_Regulator"/>
</dbReference>
<feature type="DNA-binding region" description="H-T-H motif" evidence="2">
    <location>
        <begin position="34"/>
        <end position="53"/>
    </location>
</feature>
<evidence type="ECO:0000259" key="3">
    <source>
        <dbReference type="PROSITE" id="PS50977"/>
    </source>
</evidence>
<evidence type="ECO:0000313" key="5">
    <source>
        <dbReference type="Proteomes" id="UP000665561"/>
    </source>
</evidence>
<dbReference type="Proteomes" id="UP000665561">
    <property type="component" value="Unassembled WGS sequence"/>
</dbReference>
<dbReference type="PANTHER" id="PTHR43479:SF7">
    <property type="entry name" value="TETR-FAMILY TRANSCRIPTIONAL REGULATOR"/>
    <property type="match status" value="1"/>
</dbReference>
<gene>
    <name evidence="4" type="ORF">GT019_24970</name>
</gene>
<dbReference type="PANTHER" id="PTHR43479">
    <property type="entry name" value="ACREF/ENVCD OPERON REPRESSOR-RELATED"/>
    <property type="match status" value="1"/>
</dbReference>
<evidence type="ECO:0000256" key="2">
    <source>
        <dbReference type="PROSITE-ProRule" id="PRU00335"/>
    </source>
</evidence>
<dbReference type="PROSITE" id="PS50977">
    <property type="entry name" value="HTH_TETR_2"/>
    <property type="match status" value="1"/>
</dbReference>
<comment type="caution">
    <text evidence="4">The sequence shown here is derived from an EMBL/GenBank/DDBJ whole genome shotgun (WGS) entry which is preliminary data.</text>
</comment>
<dbReference type="InterPro" id="IPR001647">
    <property type="entry name" value="HTH_TetR"/>
</dbReference>
<evidence type="ECO:0000256" key="1">
    <source>
        <dbReference type="ARBA" id="ARBA00023125"/>
    </source>
</evidence>
<dbReference type="RefSeq" id="WP_161746155.1">
    <property type="nucleotide sequence ID" value="NZ_JAAAMV010000025.1"/>
</dbReference>
<organism evidence="4 5">
    <name type="scientific">Paenibacillus glycinis</name>
    <dbReference type="NCBI Taxonomy" id="2697035"/>
    <lineage>
        <taxon>Bacteria</taxon>
        <taxon>Bacillati</taxon>
        <taxon>Bacillota</taxon>
        <taxon>Bacilli</taxon>
        <taxon>Bacillales</taxon>
        <taxon>Paenibacillaceae</taxon>
        <taxon>Paenibacillus</taxon>
    </lineage>
</organism>
<sequence>MEESKLDPRVLRTRQLIMDAFRALVMQKDIKDITVGDITGRAKINRATFYAHFADKYALLDSTFEGMFREGIMQKLQCHAEFSRQSLTGIIETLCEFHREFSTQCQKNYDSMGPYMEVKIKQMLQEVLFHLMDKRDGGPHAGFDAETARTGATMLAWSLFGITHAWNAGGRKLSPEELAAHALTSLAQSIGKLAGAAVTV</sequence>
<dbReference type="SUPFAM" id="SSF46689">
    <property type="entry name" value="Homeodomain-like"/>
    <property type="match status" value="1"/>
</dbReference>
<reference evidence="4 5" key="1">
    <citation type="submission" date="2020-01" db="EMBL/GenBank/DDBJ databases">
        <title>Paenibacillus soybeanensis sp. nov. isolated from the nodules of soybean (Glycine max(L.) Merr).</title>
        <authorList>
            <person name="Wang H."/>
        </authorList>
    </citation>
    <scope>NUCLEOTIDE SEQUENCE [LARGE SCALE GENOMIC DNA]</scope>
    <source>
        <strain evidence="4 5">T1</strain>
    </source>
</reference>
<evidence type="ECO:0000313" key="4">
    <source>
        <dbReference type="EMBL" id="NBD27138.1"/>
    </source>
</evidence>
<dbReference type="EMBL" id="JAAAMV010000025">
    <property type="protein sequence ID" value="NBD27138.1"/>
    <property type="molecule type" value="Genomic_DNA"/>
</dbReference>
<accession>A0ABW9XXI7</accession>
<dbReference type="Gene3D" id="1.10.357.10">
    <property type="entry name" value="Tetracycline Repressor, domain 2"/>
    <property type="match status" value="1"/>
</dbReference>
<keyword evidence="5" id="KW-1185">Reference proteome</keyword>
<keyword evidence="1 2" id="KW-0238">DNA-binding</keyword>
<dbReference type="Pfam" id="PF00440">
    <property type="entry name" value="TetR_N"/>
    <property type="match status" value="1"/>
</dbReference>
<proteinExistence type="predicted"/>
<name>A0ABW9XXI7_9BACL</name>
<feature type="domain" description="HTH tetR-type" evidence="3">
    <location>
        <begin position="11"/>
        <end position="71"/>
    </location>
</feature>
<dbReference type="InterPro" id="IPR009057">
    <property type="entry name" value="Homeodomain-like_sf"/>
</dbReference>
<protein>
    <submittedName>
        <fullName evidence="4">TetR family transcriptional regulator</fullName>
    </submittedName>
</protein>